<dbReference type="Pfam" id="PF11913">
    <property type="entry name" value="DUF3431"/>
    <property type="match status" value="1"/>
</dbReference>
<evidence type="ECO:0008006" key="4">
    <source>
        <dbReference type="Google" id="ProtNLM"/>
    </source>
</evidence>
<dbReference type="EMBL" id="ML977314">
    <property type="protein sequence ID" value="KAF2119816.1"/>
    <property type="molecule type" value="Genomic_DNA"/>
</dbReference>
<accession>A0A6A5ZKY5</accession>
<dbReference type="AlphaFoldDB" id="A0A6A5ZKY5"/>
<feature type="region of interest" description="Disordered" evidence="1">
    <location>
        <begin position="315"/>
        <end position="358"/>
    </location>
</feature>
<dbReference type="PANTHER" id="PTHR37490:SF2">
    <property type="match status" value="1"/>
</dbReference>
<reference evidence="2" key="1">
    <citation type="journal article" date="2020" name="Stud. Mycol.">
        <title>101 Dothideomycetes genomes: a test case for predicting lifestyles and emergence of pathogens.</title>
        <authorList>
            <person name="Haridas S."/>
            <person name="Albert R."/>
            <person name="Binder M."/>
            <person name="Bloem J."/>
            <person name="Labutti K."/>
            <person name="Salamov A."/>
            <person name="Andreopoulos B."/>
            <person name="Baker S."/>
            <person name="Barry K."/>
            <person name="Bills G."/>
            <person name="Bluhm B."/>
            <person name="Cannon C."/>
            <person name="Castanera R."/>
            <person name="Culley D."/>
            <person name="Daum C."/>
            <person name="Ezra D."/>
            <person name="Gonzalez J."/>
            <person name="Henrissat B."/>
            <person name="Kuo A."/>
            <person name="Liang C."/>
            <person name="Lipzen A."/>
            <person name="Lutzoni F."/>
            <person name="Magnuson J."/>
            <person name="Mondo S."/>
            <person name="Nolan M."/>
            <person name="Ohm R."/>
            <person name="Pangilinan J."/>
            <person name="Park H.-J."/>
            <person name="Ramirez L."/>
            <person name="Alfaro M."/>
            <person name="Sun H."/>
            <person name="Tritt A."/>
            <person name="Yoshinaga Y."/>
            <person name="Zwiers L.-H."/>
            <person name="Turgeon B."/>
            <person name="Goodwin S."/>
            <person name="Spatafora J."/>
            <person name="Crous P."/>
            <person name="Grigoriev I."/>
        </authorList>
    </citation>
    <scope>NUCLEOTIDE SEQUENCE</scope>
    <source>
        <strain evidence="2">CBS 627.86</strain>
    </source>
</reference>
<proteinExistence type="predicted"/>
<feature type="compositionally biased region" description="Basic and acidic residues" evidence="1">
    <location>
        <begin position="320"/>
        <end position="350"/>
    </location>
</feature>
<dbReference type="InterPro" id="IPR021838">
    <property type="entry name" value="DUF3431"/>
</dbReference>
<dbReference type="PANTHER" id="PTHR37490">
    <property type="entry name" value="EXPRESSED PROTEIN"/>
    <property type="match status" value="1"/>
</dbReference>
<gene>
    <name evidence="2" type="ORF">BDV96DRAFT_641694</name>
</gene>
<sequence length="358" mass="40991">MFTLQRKVFWLSIIAALFILAIVHFRFQPLTPEAFKLLINNGQQPDKLLGNIPKPSISSSSTSETHLQPQIFTSPTPAAHGGSLDTVLVVARLRTEDVSWIDRSLPGWKTAIYTVDDPDAALHTSRNKGHEANVYLTYIVDNYAKLPDVMVFIHSHQKHKHGTRAFEGIDYDNVATLKALKLDFVKRAGYANLRCLTNPGCPAEIQPFRPDEERDPLRPQENAMAGAWTELFENDNVPRVLATPCCAQFAVSRETVLQRSKEEYEKFLMWLHTTPLDDFTSGRIFEYLWHVIFGRDPVHCPDMDQCYKDQYGTTSSVVHQEQEKHEQEQKQKEQQEKEQKGKEQKEKENKQQQGKQGS</sequence>
<dbReference type="OrthoDB" id="426718at2759"/>
<evidence type="ECO:0000256" key="1">
    <source>
        <dbReference type="SAM" id="MobiDB-lite"/>
    </source>
</evidence>
<keyword evidence="3" id="KW-1185">Reference proteome</keyword>
<dbReference type="Proteomes" id="UP000799770">
    <property type="component" value="Unassembled WGS sequence"/>
</dbReference>
<evidence type="ECO:0000313" key="3">
    <source>
        <dbReference type="Proteomes" id="UP000799770"/>
    </source>
</evidence>
<name>A0A6A5ZKY5_9PLEO</name>
<protein>
    <recommendedName>
        <fullName evidence="4">DUF3431 domain containing protein</fullName>
    </recommendedName>
</protein>
<organism evidence="2 3">
    <name type="scientific">Lophiotrema nucula</name>
    <dbReference type="NCBI Taxonomy" id="690887"/>
    <lineage>
        <taxon>Eukaryota</taxon>
        <taxon>Fungi</taxon>
        <taxon>Dikarya</taxon>
        <taxon>Ascomycota</taxon>
        <taxon>Pezizomycotina</taxon>
        <taxon>Dothideomycetes</taxon>
        <taxon>Pleosporomycetidae</taxon>
        <taxon>Pleosporales</taxon>
        <taxon>Lophiotremataceae</taxon>
        <taxon>Lophiotrema</taxon>
    </lineage>
</organism>
<evidence type="ECO:0000313" key="2">
    <source>
        <dbReference type="EMBL" id="KAF2119816.1"/>
    </source>
</evidence>